<evidence type="ECO:0000313" key="2">
    <source>
        <dbReference type="Proteomes" id="UP001163603"/>
    </source>
</evidence>
<keyword evidence="2" id="KW-1185">Reference proteome</keyword>
<dbReference type="Proteomes" id="UP001163603">
    <property type="component" value="Chromosome 6"/>
</dbReference>
<reference evidence="2" key="1">
    <citation type="journal article" date="2023" name="G3 (Bethesda)">
        <title>Genome assembly and association tests identify interacting loci associated with vigor, precocity, and sex in interspecific pistachio rootstocks.</title>
        <authorList>
            <person name="Palmer W."/>
            <person name="Jacygrad E."/>
            <person name="Sagayaradj S."/>
            <person name="Cavanaugh K."/>
            <person name="Han R."/>
            <person name="Bertier L."/>
            <person name="Beede B."/>
            <person name="Kafkas S."/>
            <person name="Golino D."/>
            <person name="Preece J."/>
            <person name="Michelmore R."/>
        </authorList>
    </citation>
    <scope>NUCLEOTIDE SEQUENCE [LARGE SCALE GENOMIC DNA]</scope>
</reference>
<evidence type="ECO:0000313" key="1">
    <source>
        <dbReference type="EMBL" id="KAJ0037503.1"/>
    </source>
</evidence>
<sequence length="40" mass="4233">MHVKFAQSGEGAAMATELEELLDFLSSPSPPGRICVLVSN</sequence>
<organism evidence="1 2">
    <name type="scientific">Pistacia integerrima</name>
    <dbReference type="NCBI Taxonomy" id="434235"/>
    <lineage>
        <taxon>Eukaryota</taxon>
        <taxon>Viridiplantae</taxon>
        <taxon>Streptophyta</taxon>
        <taxon>Embryophyta</taxon>
        <taxon>Tracheophyta</taxon>
        <taxon>Spermatophyta</taxon>
        <taxon>Magnoliopsida</taxon>
        <taxon>eudicotyledons</taxon>
        <taxon>Gunneridae</taxon>
        <taxon>Pentapetalae</taxon>
        <taxon>rosids</taxon>
        <taxon>malvids</taxon>
        <taxon>Sapindales</taxon>
        <taxon>Anacardiaceae</taxon>
        <taxon>Pistacia</taxon>
    </lineage>
</organism>
<gene>
    <name evidence="1" type="ORF">Pint_22751</name>
</gene>
<accession>A0ACC0YJ73</accession>
<dbReference type="EMBL" id="CM047741">
    <property type="protein sequence ID" value="KAJ0037503.1"/>
    <property type="molecule type" value="Genomic_DNA"/>
</dbReference>
<proteinExistence type="predicted"/>
<name>A0ACC0YJ73_9ROSI</name>
<protein>
    <submittedName>
        <fullName evidence="1">Uncharacterized protein</fullName>
    </submittedName>
</protein>
<comment type="caution">
    <text evidence="1">The sequence shown here is derived from an EMBL/GenBank/DDBJ whole genome shotgun (WGS) entry which is preliminary data.</text>
</comment>